<comment type="caution">
    <text evidence="1">The sequence shown here is derived from an EMBL/GenBank/DDBJ whole genome shotgun (WGS) entry which is preliminary data.</text>
</comment>
<reference evidence="1" key="1">
    <citation type="submission" date="2023-04" db="EMBL/GenBank/DDBJ databases">
        <title>Candida boidinii NBRC 1967.</title>
        <authorList>
            <person name="Ichikawa N."/>
            <person name="Sato H."/>
            <person name="Tonouchi N."/>
        </authorList>
    </citation>
    <scope>NUCLEOTIDE SEQUENCE</scope>
    <source>
        <strain evidence="1">NBRC 1967</strain>
    </source>
</reference>
<keyword evidence="2" id="KW-1185">Reference proteome</keyword>
<proteinExistence type="predicted"/>
<accession>A0ACB5TEH4</accession>
<organism evidence="1 2">
    <name type="scientific">Candida boidinii</name>
    <name type="common">Yeast</name>
    <dbReference type="NCBI Taxonomy" id="5477"/>
    <lineage>
        <taxon>Eukaryota</taxon>
        <taxon>Fungi</taxon>
        <taxon>Dikarya</taxon>
        <taxon>Ascomycota</taxon>
        <taxon>Saccharomycotina</taxon>
        <taxon>Pichiomycetes</taxon>
        <taxon>Pichiales</taxon>
        <taxon>Pichiaceae</taxon>
        <taxon>Ogataea</taxon>
        <taxon>Ogataea/Candida clade</taxon>
    </lineage>
</organism>
<protein>
    <submittedName>
        <fullName evidence="1">Unnamed protein product</fullName>
    </submittedName>
</protein>
<dbReference type="EMBL" id="BSXV01000052">
    <property type="protein sequence ID" value="GME87170.1"/>
    <property type="molecule type" value="Genomic_DNA"/>
</dbReference>
<dbReference type="Proteomes" id="UP001165101">
    <property type="component" value="Unassembled WGS sequence"/>
</dbReference>
<name>A0ACB5TEH4_CANBO</name>
<evidence type="ECO:0000313" key="1">
    <source>
        <dbReference type="EMBL" id="GME87170.1"/>
    </source>
</evidence>
<gene>
    <name evidence="1" type="ORF">Cboi01_000022200</name>
</gene>
<evidence type="ECO:0000313" key="2">
    <source>
        <dbReference type="Proteomes" id="UP001165101"/>
    </source>
</evidence>
<sequence>MSGEVMINQLKSAGSAVDSTTSDILSGNNNTSNHINDLNGSNNLNGSIKNGSSYHQDQLRPPIPHIDSNSTPLSVIIKRQAVFTYKQFREFLNTLNNSSLSDFDKKRKFLNLIILLRENFIRLYVLIKWSKNSKKIEKLIDLFVWLREKNQLITNNLMSISSIKESLVRAKLPNPDISTSLEVLLLGKPQLNDFNLLSEKPLNPRLIYSTLKNLNVELSIRMALQLDLPQQFYNYKIKNGRVIFDVFNSFQASISIADDNNCLLMNANNENNENNNNNNNNEDLATAFKNKFLLVDYKLKFKSVNNLLLPAIVSLPPQTQIKLENQSNLIISKDGLNGLYNLLHRYATTCKLYLLHRHLINLRMGIWKSHLTHVYNAEKCYIVITYWLKRKSVKSTIEIGILNSNDELSFKWYKEGRLSNTDGINLINSDDDGIINIELLINKIIKRHIDSIMNNIQNDLFDKIEGAERFSTIYYEDDNTTKNEKDDSLINKNNNFKQQIDYNNNNNSADFTENSSNSNNSNITLIFNTSANKTVKFGIDKLSGEVYFQNPTPLINMISLQMNYDHKNIAVKLLMLRLETQLSELSAMLLATGWIKVDVVKLTNNEVLKLGINDKQLKAKNLINQLISLQFYRRREWPANWFLTCCVPGFSSNVQWWMTKIKSSAGQWSINSFEPINLKPTNNNTGDKDSSSSKSSMSSKSSSNDSDTNYDYSSLLNLVKFSTSKLIRNWIVEELESRGAKLKVVDFFNNSNTKNTLNIDNKNDQINGYANGSTVSSATAATATTTATTTTIVNSNSDFLKFVNKELKVDLNNQLIIINNKSLYNIPNCRDSIILSLAISNDSIESIITGKLNDEFNLRMTFEDKSVSIELDPVSSIFKLKSKTNLKEIFKNSQDINNSTTLPGSTTSKNVANGTALGAVTSSILKQTNGNKILGPSLEVLVKFSRMLTLLQLISSEKLIEVTNVSLNKISFKYGSNSNESVSFILKSNEYNKSDSVNTESSEKDSVPIIIELPKNNPHKYAINYLNYLVSLTFESHSKTDIDDLQNNNELIEINMNNYVKDSLSSFIKYLKISLPLYKLFAYLIEDNESAKNEFFTSNSFDDSKKSINAIPRFVFDVNDYENDKIVIDYYKLIEKSNDDSSLALQQNDSSGSTKKNKKVTNKNSSNKFERQKLSVVIKLKHKSRKISTKNSVYLITFEKSLNIHSLPTFIEDIITGNNKTNSSKLMNNKSIDYMPLTTGLSCDYKNLFPVLKILHTELKDSFQK</sequence>